<accession>A0AA38X8S9</accession>
<comment type="caution">
    <text evidence="1">The sequence shown here is derived from an EMBL/GenBank/DDBJ whole genome shotgun (WGS) entry which is preliminary data.</text>
</comment>
<organism evidence="1 2">
    <name type="scientific">Cladophialophora chaetospira</name>
    <dbReference type="NCBI Taxonomy" id="386627"/>
    <lineage>
        <taxon>Eukaryota</taxon>
        <taxon>Fungi</taxon>
        <taxon>Dikarya</taxon>
        <taxon>Ascomycota</taxon>
        <taxon>Pezizomycotina</taxon>
        <taxon>Eurotiomycetes</taxon>
        <taxon>Chaetothyriomycetidae</taxon>
        <taxon>Chaetothyriales</taxon>
        <taxon>Herpotrichiellaceae</taxon>
        <taxon>Cladophialophora</taxon>
    </lineage>
</organism>
<protein>
    <submittedName>
        <fullName evidence="1">Uncharacterized protein</fullName>
    </submittedName>
</protein>
<dbReference type="Proteomes" id="UP001172673">
    <property type="component" value="Unassembled WGS sequence"/>
</dbReference>
<reference evidence="1" key="1">
    <citation type="submission" date="2022-10" db="EMBL/GenBank/DDBJ databases">
        <title>Culturing micro-colonial fungi from biological soil crusts in the Mojave desert and describing Neophaeococcomyces mojavensis, and introducing the new genera and species Taxawa tesnikishii.</title>
        <authorList>
            <person name="Kurbessoian T."/>
            <person name="Stajich J.E."/>
        </authorList>
    </citation>
    <scope>NUCLEOTIDE SEQUENCE</scope>
    <source>
        <strain evidence="1">TK_41</strain>
    </source>
</reference>
<dbReference type="EMBL" id="JAPDRK010000009">
    <property type="protein sequence ID" value="KAJ9608905.1"/>
    <property type="molecule type" value="Genomic_DNA"/>
</dbReference>
<keyword evidence="2" id="KW-1185">Reference proteome</keyword>
<evidence type="ECO:0000313" key="1">
    <source>
        <dbReference type="EMBL" id="KAJ9608905.1"/>
    </source>
</evidence>
<dbReference type="AlphaFoldDB" id="A0AA38X8S9"/>
<sequence length="393" mass="44295">MFEPSWESARGVQKDVVVGTSAPLCDHIKTEQGTELERWTYQYFQEETIPVVGEWTFTSDFQDFENSVIQQFARSVPVIRHLAVALASRHKDTMSLSTQQSQFASSEYLKALNKINHAGGETSIDTVLLCCLLIASYEHFDPYGASSGGLPHHAAAVRIFKDSATIWSPTTKVIYFKAQQIEMIISILDTPIFLPGAVSNSDIQQSIPSLPTAFSSPTEMQRKFFDIFRWRFLCSLVFPIWDRHCSGFVQVLDLFSCWYTQVCDYITRLKAQQRTGDDLQLATTMSIQYRMVYTALWHSVHEGGSKHHHPGHANLVDLSSRDKVTIHIPTKSGPSSPDVEVPFWRSKGQKQVGIWPAVKSIDSCDRPPYVTITLYAHSGVQEHAERLLEHGPG</sequence>
<proteinExistence type="predicted"/>
<name>A0AA38X8S9_9EURO</name>
<evidence type="ECO:0000313" key="2">
    <source>
        <dbReference type="Proteomes" id="UP001172673"/>
    </source>
</evidence>
<gene>
    <name evidence="1" type="ORF">H2200_006676</name>
</gene>